<evidence type="ECO:0000256" key="5">
    <source>
        <dbReference type="SAM" id="Phobius"/>
    </source>
</evidence>
<dbReference type="InterPro" id="IPR044880">
    <property type="entry name" value="NCX_ion-bd_dom_sf"/>
</dbReference>
<keyword evidence="4 5" id="KW-0472">Membrane</keyword>
<feature type="domain" description="Sodium/calcium exchanger membrane region" evidence="6">
    <location>
        <begin position="166"/>
        <end position="304"/>
    </location>
</feature>
<evidence type="ECO:0000313" key="7">
    <source>
        <dbReference type="EMBL" id="AMY69356.1"/>
    </source>
</evidence>
<dbReference type="Gene3D" id="6.10.280.80">
    <property type="entry name" value="NCX, peripheral helical region"/>
    <property type="match status" value="1"/>
</dbReference>
<dbReference type="RefSeq" id="WP_066813013.1">
    <property type="nucleotide sequence ID" value="NZ_CP012661.1"/>
</dbReference>
<dbReference type="NCBIfam" id="TIGR00367">
    <property type="entry name" value="calcium/sodium antiporter"/>
    <property type="match status" value="1"/>
</dbReference>
<dbReference type="InterPro" id="IPR004481">
    <property type="entry name" value="K/Na/Ca-exchanger"/>
</dbReference>
<feature type="transmembrane region" description="Helical" evidence="5">
    <location>
        <begin position="33"/>
        <end position="54"/>
    </location>
</feature>
<feature type="transmembrane region" description="Helical" evidence="5">
    <location>
        <begin position="75"/>
        <end position="97"/>
    </location>
</feature>
<organism evidence="7 8">
    <name type="scientific">Frigidibacter mobilis</name>
    <dbReference type="NCBI Taxonomy" id="1335048"/>
    <lineage>
        <taxon>Bacteria</taxon>
        <taxon>Pseudomonadati</taxon>
        <taxon>Pseudomonadota</taxon>
        <taxon>Alphaproteobacteria</taxon>
        <taxon>Rhodobacterales</taxon>
        <taxon>Paracoccaceae</taxon>
        <taxon>Frigidibacter</taxon>
    </lineage>
</organism>
<feature type="transmembrane region" description="Helical" evidence="5">
    <location>
        <begin position="228"/>
        <end position="251"/>
    </location>
</feature>
<protein>
    <submittedName>
        <fullName evidence="7">CaCA family Na/Ca antiporter</fullName>
    </submittedName>
</protein>
<dbReference type="EMBL" id="CP012661">
    <property type="protein sequence ID" value="AMY69356.1"/>
    <property type="molecule type" value="Genomic_DNA"/>
</dbReference>
<dbReference type="GO" id="GO:0008273">
    <property type="term" value="F:calcium, potassium:sodium antiporter activity"/>
    <property type="evidence" value="ECO:0007669"/>
    <property type="project" value="TreeGrafter"/>
</dbReference>
<evidence type="ECO:0000259" key="6">
    <source>
        <dbReference type="Pfam" id="PF01699"/>
    </source>
</evidence>
<gene>
    <name evidence="7" type="ORF">AKL17_2110</name>
</gene>
<dbReference type="PATRIC" id="fig|1335048.3.peg.2201"/>
<feature type="domain" description="Sodium/calcium exchanger membrane region" evidence="6">
    <location>
        <begin position="3"/>
        <end position="141"/>
    </location>
</feature>
<dbReference type="GO" id="GO:0005886">
    <property type="term" value="C:plasma membrane"/>
    <property type="evidence" value="ECO:0007669"/>
    <property type="project" value="TreeGrafter"/>
</dbReference>
<evidence type="ECO:0000313" key="8">
    <source>
        <dbReference type="Proteomes" id="UP000076128"/>
    </source>
</evidence>
<sequence>MTYLFLVIGFAGLFIGGELLVRGAVGIARKFGLSPLVIGLTVVGFGTSMPELLVSVQAALGGTPAIAMGNVVGSNIANVLLILGAAAVIAPVGIAFGPLRRDLAVMLAATLALWGMILGGYLGRIEGLILFGGLLAFLWAALRSGTVEANDKLLTLDPPPLWRSGLIAVAGLVGLLISARLLIDSATEIARAFGISEAVIGLTIVAIGTSLPELATSVVAAMRRQADIAVGNVVGSNIFNILAILGLTALIAPIPVDARFAGIDMALAFAAAAGLAFASWKWGRLGRPAGAALLLVYGGYVAAMAVI</sequence>
<dbReference type="GO" id="GO:0005262">
    <property type="term" value="F:calcium channel activity"/>
    <property type="evidence" value="ECO:0007669"/>
    <property type="project" value="TreeGrafter"/>
</dbReference>
<evidence type="ECO:0000256" key="1">
    <source>
        <dbReference type="ARBA" id="ARBA00004141"/>
    </source>
</evidence>
<feature type="transmembrane region" description="Helical" evidence="5">
    <location>
        <begin position="263"/>
        <end position="283"/>
    </location>
</feature>
<dbReference type="Gene3D" id="1.20.1420.30">
    <property type="entry name" value="NCX, central ion-binding region"/>
    <property type="match status" value="1"/>
</dbReference>
<dbReference type="KEGG" id="daa:AKL17_2110"/>
<keyword evidence="8" id="KW-1185">Reference proteome</keyword>
<keyword evidence="2 5" id="KW-0812">Transmembrane</keyword>
<feature type="transmembrane region" description="Helical" evidence="5">
    <location>
        <begin position="128"/>
        <end position="145"/>
    </location>
</feature>
<dbReference type="AlphaFoldDB" id="A0A159Z2T1"/>
<proteinExistence type="predicted"/>
<comment type="subcellular location">
    <subcellularLocation>
        <location evidence="1">Membrane</location>
        <topology evidence="1">Multi-pass membrane protein</topology>
    </subcellularLocation>
</comment>
<dbReference type="InterPro" id="IPR004837">
    <property type="entry name" value="NaCa_Exmemb"/>
</dbReference>
<feature type="transmembrane region" description="Helical" evidence="5">
    <location>
        <begin position="103"/>
        <end position="121"/>
    </location>
</feature>
<dbReference type="Proteomes" id="UP000076128">
    <property type="component" value="Chromosome"/>
</dbReference>
<feature type="transmembrane region" description="Helical" evidence="5">
    <location>
        <begin position="165"/>
        <end position="183"/>
    </location>
</feature>
<keyword evidence="3 5" id="KW-1133">Transmembrane helix</keyword>
<dbReference type="PANTHER" id="PTHR10846">
    <property type="entry name" value="SODIUM/POTASSIUM/CALCIUM EXCHANGER"/>
    <property type="match status" value="1"/>
</dbReference>
<accession>A0A159Z2T1</accession>
<evidence type="ECO:0000256" key="3">
    <source>
        <dbReference type="ARBA" id="ARBA00022989"/>
    </source>
</evidence>
<dbReference type="STRING" id="1335048.AKL17_2110"/>
<reference evidence="7 8" key="1">
    <citation type="submission" date="2015-09" db="EMBL/GenBank/DDBJ databases">
        <title>Complete genome sequence of Defluviimonas alba cai42t isolated from an oilfield in Xinjiang.</title>
        <authorList>
            <person name="Geng S."/>
            <person name="Pan X."/>
            <person name="Wu X."/>
        </authorList>
    </citation>
    <scope>NUCLEOTIDE SEQUENCE [LARGE SCALE GENOMIC DNA]</scope>
    <source>
        <strain evidence="8">cai42</strain>
    </source>
</reference>
<dbReference type="Pfam" id="PF01699">
    <property type="entry name" value="Na_Ca_ex"/>
    <property type="match status" value="2"/>
</dbReference>
<evidence type="ECO:0000256" key="2">
    <source>
        <dbReference type="ARBA" id="ARBA00022692"/>
    </source>
</evidence>
<name>A0A159Z2T1_9RHOB</name>
<dbReference type="PANTHER" id="PTHR10846:SF8">
    <property type="entry name" value="INNER MEMBRANE PROTEIN YRBG"/>
    <property type="match status" value="1"/>
</dbReference>
<feature type="transmembrane region" description="Helical" evidence="5">
    <location>
        <begin position="289"/>
        <end position="306"/>
    </location>
</feature>
<dbReference type="GO" id="GO:0006874">
    <property type="term" value="P:intracellular calcium ion homeostasis"/>
    <property type="evidence" value="ECO:0007669"/>
    <property type="project" value="TreeGrafter"/>
</dbReference>
<dbReference type="OrthoDB" id="9794225at2"/>
<evidence type="ECO:0000256" key="4">
    <source>
        <dbReference type="ARBA" id="ARBA00023136"/>
    </source>
</evidence>